<dbReference type="PROSITE" id="PS50222">
    <property type="entry name" value="EF_HAND_2"/>
    <property type="match status" value="1"/>
</dbReference>
<dbReference type="InterPro" id="IPR050230">
    <property type="entry name" value="CALM/Myosin/TropC-like"/>
</dbReference>
<dbReference type="InterPro" id="IPR002048">
    <property type="entry name" value="EF_hand_dom"/>
</dbReference>
<dbReference type="Ensembl" id="ENSCABT00000023193.1">
    <property type="protein sequence ID" value="ENSCABP00000021173.1"/>
    <property type="gene ID" value="ENSCABG00000015602.1"/>
</dbReference>
<reference evidence="6" key="1">
    <citation type="submission" date="2025-08" db="UniProtKB">
        <authorList>
            <consortium name="Ensembl"/>
        </authorList>
    </citation>
    <scope>IDENTIFICATION</scope>
</reference>
<dbReference type="Gene3D" id="1.10.238.10">
    <property type="entry name" value="EF-hand"/>
    <property type="match status" value="2"/>
</dbReference>
<dbReference type="SUPFAM" id="SSF47473">
    <property type="entry name" value="EF-hand"/>
    <property type="match status" value="1"/>
</dbReference>
<dbReference type="OMA" id="MKDANSE"/>
<evidence type="ECO:0000259" key="5">
    <source>
        <dbReference type="PROSITE" id="PS50222"/>
    </source>
</evidence>
<dbReference type="Proteomes" id="UP000694404">
    <property type="component" value="Unplaced"/>
</dbReference>
<reference evidence="6" key="2">
    <citation type="submission" date="2025-09" db="UniProtKB">
        <authorList>
            <consortium name="Ensembl"/>
        </authorList>
    </citation>
    <scope>IDENTIFICATION</scope>
</reference>
<comment type="similarity">
    <text evidence="1">Belongs to the calmodulin family.</text>
</comment>
<dbReference type="InterPro" id="IPR011992">
    <property type="entry name" value="EF-hand-dom_pair"/>
</dbReference>
<dbReference type="InterPro" id="IPR018247">
    <property type="entry name" value="EF_Hand_1_Ca_BS"/>
</dbReference>
<keyword evidence="4" id="KW-0106">Calcium</keyword>
<dbReference type="FunFam" id="1.10.238.10:FF:000527">
    <property type="entry name" value="Calmodulin-3"/>
    <property type="match status" value="1"/>
</dbReference>
<accession>A0A8C0IU74</accession>
<dbReference type="SMART" id="SM00054">
    <property type="entry name" value="EFh"/>
    <property type="match status" value="1"/>
</dbReference>
<dbReference type="GO" id="GO:0005509">
    <property type="term" value="F:calcium ion binding"/>
    <property type="evidence" value="ECO:0007669"/>
    <property type="project" value="InterPro"/>
</dbReference>
<keyword evidence="3" id="KW-0677">Repeat</keyword>
<sequence>MLSLGQNSTEAKLQDIIGGLDLDGSGTIDFPEFLSMMVRKMRDTDSEEKIWEAFRVFDEDRNECLRQQQTWRKTSRRSAMA</sequence>
<dbReference type="GeneTree" id="ENSGT00940000164310"/>
<evidence type="ECO:0000313" key="6">
    <source>
        <dbReference type="Ensembl" id="ENSCABP00000021173.1"/>
    </source>
</evidence>
<organism evidence="6 7">
    <name type="scientific">Chelonoidis abingdonii</name>
    <name type="common">Abingdon island giant tortoise</name>
    <name type="synonym">Testudo abingdonii</name>
    <dbReference type="NCBI Taxonomy" id="106734"/>
    <lineage>
        <taxon>Eukaryota</taxon>
        <taxon>Metazoa</taxon>
        <taxon>Chordata</taxon>
        <taxon>Craniata</taxon>
        <taxon>Vertebrata</taxon>
        <taxon>Euteleostomi</taxon>
        <taxon>Archelosauria</taxon>
        <taxon>Testudinata</taxon>
        <taxon>Testudines</taxon>
        <taxon>Cryptodira</taxon>
        <taxon>Durocryptodira</taxon>
        <taxon>Testudinoidea</taxon>
        <taxon>Testudinidae</taxon>
        <taxon>Chelonoidis</taxon>
    </lineage>
</organism>
<keyword evidence="2" id="KW-0479">Metal-binding</keyword>
<dbReference type="PROSITE" id="PS00018">
    <property type="entry name" value="EF_HAND_1"/>
    <property type="match status" value="1"/>
</dbReference>
<protein>
    <recommendedName>
        <fullName evidence="5">EF-hand domain-containing protein</fullName>
    </recommendedName>
</protein>
<proteinExistence type="inferred from homology"/>
<evidence type="ECO:0000256" key="1">
    <source>
        <dbReference type="ARBA" id="ARBA00009763"/>
    </source>
</evidence>
<dbReference type="GO" id="GO:0016460">
    <property type="term" value="C:myosin II complex"/>
    <property type="evidence" value="ECO:0007669"/>
    <property type="project" value="TreeGrafter"/>
</dbReference>
<dbReference type="PANTHER" id="PTHR23048">
    <property type="entry name" value="MYOSIN LIGHT CHAIN 1, 3"/>
    <property type="match status" value="1"/>
</dbReference>
<name>A0A8C0IU74_CHEAB</name>
<evidence type="ECO:0000313" key="7">
    <source>
        <dbReference type="Proteomes" id="UP000694404"/>
    </source>
</evidence>
<dbReference type="PANTHER" id="PTHR23048:SF0">
    <property type="entry name" value="CALMODULIN LIKE 3"/>
    <property type="match status" value="1"/>
</dbReference>
<keyword evidence="7" id="KW-1185">Reference proteome</keyword>
<dbReference type="Pfam" id="PF13833">
    <property type="entry name" value="EF-hand_8"/>
    <property type="match status" value="1"/>
</dbReference>
<feature type="domain" description="EF-hand" evidence="5">
    <location>
        <begin position="8"/>
        <end position="43"/>
    </location>
</feature>
<evidence type="ECO:0000256" key="3">
    <source>
        <dbReference type="ARBA" id="ARBA00022737"/>
    </source>
</evidence>
<dbReference type="AlphaFoldDB" id="A0A8C0IU74"/>
<evidence type="ECO:0000256" key="2">
    <source>
        <dbReference type="ARBA" id="ARBA00022723"/>
    </source>
</evidence>
<evidence type="ECO:0000256" key="4">
    <source>
        <dbReference type="ARBA" id="ARBA00022837"/>
    </source>
</evidence>